<dbReference type="NCBIfam" id="NF004226">
    <property type="entry name" value="PRK05673.1"/>
    <property type="match status" value="1"/>
</dbReference>
<evidence type="ECO:0000256" key="5">
    <source>
        <dbReference type="ARBA" id="ARBA00022695"/>
    </source>
</evidence>
<keyword evidence="4" id="KW-0808">Transferase</keyword>
<dbReference type="InterPro" id="IPR003141">
    <property type="entry name" value="Pol/His_phosphatase_N"/>
</dbReference>
<dbReference type="EMBL" id="PEZV01000030">
    <property type="protein sequence ID" value="PIT97170.1"/>
    <property type="molecule type" value="Genomic_DNA"/>
</dbReference>
<dbReference type="GO" id="GO:0005737">
    <property type="term" value="C:cytoplasm"/>
    <property type="evidence" value="ECO:0007669"/>
    <property type="project" value="UniProtKB-SubCell"/>
</dbReference>
<dbReference type="InterPro" id="IPR040982">
    <property type="entry name" value="DNA_pol3_finger"/>
</dbReference>
<dbReference type="Gene3D" id="3.20.20.140">
    <property type="entry name" value="Metal-dependent hydrolases"/>
    <property type="match status" value="1"/>
</dbReference>
<organism evidence="10 11">
    <name type="scientific">Candidatus Berkelbacteria bacterium CG10_big_fil_rev_8_21_14_0_10_41_12</name>
    <dbReference type="NCBI Taxonomy" id="1974513"/>
    <lineage>
        <taxon>Bacteria</taxon>
        <taxon>Candidatus Berkelbacteria</taxon>
    </lineage>
</organism>
<accession>A0A2M6WWL4</accession>
<keyword evidence="7" id="KW-0239">DNA-directed DNA polymerase</keyword>
<dbReference type="SUPFAM" id="SSF89550">
    <property type="entry name" value="PHP domain-like"/>
    <property type="match status" value="1"/>
</dbReference>
<evidence type="ECO:0000256" key="4">
    <source>
        <dbReference type="ARBA" id="ARBA00022679"/>
    </source>
</evidence>
<keyword evidence="6" id="KW-0235">DNA replication</keyword>
<feature type="domain" description="Polymerase/histidinol phosphatase N-terminal" evidence="9">
    <location>
        <begin position="4"/>
        <end position="71"/>
    </location>
</feature>
<dbReference type="GO" id="GO:0006260">
    <property type="term" value="P:DNA replication"/>
    <property type="evidence" value="ECO:0007669"/>
    <property type="project" value="UniProtKB-KW"/>
</dbReference>
<evidence type="ECO:0000256" key="8">
    <source>
        <dbReference type="ARBA" id="ARBA00049244"/>
    </source>
</evidence>
<dbReference type="Pfam" id="PF02811">
    <property type="entry name" value="PHP"/>
    <property type="match status" value="1"/>
</dbReference>
<evidence type="ECO:0000256" key="7">
    <source>
        <dbReference type="ARBA" id="ARBA00022932"/>
    </source>
</evidence>
<sequence length="1199" mass="134711">MKFVHLHVHSHYSLLDGLGTPAAIISRAKEMGMNSIALTDHGAMYGAIEFYKAARKEGIKPIIGVETYVAPRTLKDKAARIDTNPYHLILLAKNIEGYRNLMKLVSIAHVEGYYYKPRIDKEILRKYSGGLIASSACLIGEIPRLVVSGEMKTAEKAVNEYQKIFGKENFYLELQLHPEIREQEIVNQGLKKLSKKTSAPLVITCDSHYVRKQDANAHDVLICVQTGKTVDDPKRMKYDGNYSLRDPKDILEHFKDVPEAIENTVKIARECNLEIPFEENLLPEFEVPGNKKYSEYLREVCKKNILRRYPQAAKDKQLKTRINERLDWELETIDKMGLESYFLIVSDFVKWAKQQGIMVGPGRGSAAGSIVSYLMEITDLEPLQFNLLFERFLNPDRHEMPDIDMDFADHRRAEVINYVAQKYGEDHVSGIITFGTMAARAAVRDVGRALGMAYAEVDKIAKVIPPPVQGRHIPLSKSVADAPELREFYVRDPKAKRLLDIAIILEGTVRHAGQHASAFVISKDALEHYVPVQISGKGDIKLVTQYSMYPVAELGLLKMDFLGLANLTIIERALEIIEAVHGDKIDIGSLPLDDKETYKLLGEAETTGVFQLESAGMKRYLKQLEPTVLDDIVAMVALYRPGPIQFIDSFIRRKHGQEEIVYPHPKVENALKSTYGIPVYQEQVMQISRDLARFTGGEADTLRKAMGKKIVKLMAEMEIKFMAGCVANGISRQKAEEVFAMMKTFAAYGFNKSHAACYGLIAYQTAYLKAHYPECFMAALMTSDFGDTDRIAIEIEEVERMGLKVLPPDVNESFVDFGVVKETKNIRFGLSAIKNLGMMPAKVIVKERKKNGPYKSFEDFIDRLIKTDVLAELEKDEGKDPSPSRTILNKKSIEALAKSGALDDLGERAQIIGGMEIITKRISDTLKVAKSTQAGLFGEVLASDIDLEKLDLPMVEPAGKKDKLAWEKELLGVYLSEHPLKEYGEIIAKISTHQLDEITKDSENHKVKISGIITSIKKINTRSGQPMLFVGIEDLTGKIELLVFPKVLERHPEVFQADQFVIVSGRVSTKDDQPNILVESAKRFDPDDIKDDLIAPEEFEEITRHNGKINPKTGMNKAPAIEEIILDDLEDASNEFVIDLPKSTRKSSLEKLKKLLQTFPGNCPVVLRIEKNGKIHLVKTKSFCDDCAELKTKVKKLLP</sequence>
<dbReference type="NCBIfam" id="NF005298">
    <property type="entry name" value="PRK06826.1"/>
    <property type="match status" value="1"/>
</dbReference>
<comment type="catalytic activity">
    <reaction evidence="8">
        <text>DNA(n) + a 2'-deoxyribonucleoside 5'-triphosphate = DNA(n+1) + diphosphate</text>
        <dbReference type="Rhea" id="RHEA:22508"/>
        <dbReference type="Rhea" id="RHEA-COMP:17339"/>
        <dbReference type="Rhea" id="RHEA-COMP:17340"/>
        <dbReference type="ChEBI" id="CHEBI:33019"/>
        <dbReference type="ChEBI" id="CHEBI:61560"/>
        <dbReference type="ChEBI" id="CHEBI:173112"/>
        <dbReference type="EC" id="2.7.7.7"/>
    </reaction>
</comment>
<dbReference type="InterPro" id="IPR004805">
    <property type="entry name" value="DnaE2/DnaE/PolC"/>
</dbReference>
<dbReference type="Pfam" id="PF17657">
    <property type="entry name" value="DNA_pol3_finger"/>
    <property type="match status" value="1"/>
</dbReference>
<evidence type="ECO:0000259" key="9">
    <source>
        <dbReference type="SMART" id="SM00481"/>
    </source>
</evidence>
<evidence type="ECO:0000313" key="11">
    <source>
        <dbReference type="Proteomes" id="UP000228596"/>
    </source>
</evidence>
<evidence type="ECO:0000313" key="10">
    <source>
        <dbReference type="EMBL" id="PIT97170.1"/>
    </source>
</evidence>
<dbReference type="CDD" id="cd04485">
    <property type="entry name" value="DnaE_OBF"/>
    <property type="match status" value="1"/>
</dbReference>
<keyword evidence="5" id="KW-0548">Nucleotidyltransferase</keyword>
<evidence type="ECO:0000256" key="2">
    <source>
        <dbReference type="ARBA" id="ARBA00012417"/>
    </source>
</evidence>
<comment type="caution">
    <text evidence="10">The sequence shown here is derived from an EMBL/GenBank/DDBJ whole genome shotgun (WGS) entry which is preliminary data.</text>
</comment>
<dbReference type="InterPro" id="IPR029460">
    <property type="entry name" value="DNAPol_HHH"/>
</dbReference>
<dbReference type="SMART" id="SM00481">
    <property type="entry name" value="POLIIIAc"/>
    <property type="match status" value="1"/>
</dbReference>
<dbReference type="InterPro" id="IPR011708">
    <property type="entry name" value="DNA_pol3_alpha_NTPase_dom"/>
</dbReference>
<evidence type="ECO:0000256" key="3">
    <source>
        <dbReference type="ARBA" id="ARBA00019114"/>
    </source>
</evidence>
<dbReference type="Gene3D" id="2.40.50.140">
    <property type="entry name" value="Nucleic acid-binding proteins"/>
    <property type="match status" value="1"/>
</dbReference>
<dbReference type="EC" id="2.7.7.7" evidence="2"/>
<proteinExistence type="predicted"/>
<dbReference type="NCBIfam" id="TIGR00594">
    <property type="entry name" value="polc"/>
    <property type="match status" value="1"/>
</dbReference>
<dbReference type="GO" id="GO:0003887">
    <property type="term" value="F:DNA-directed DNA polymerase activity"/>
    <property type="evidence" value="ECO:0007669"/>
    <property type="project" value="UniProtKB-KW"/>
</dbReference>
<dbReference type="Gene3D" id="1.10.150.870">
    <property type="match status" value="1"/>
</dbReference>
<reference evidence="11" key="1">
    <citation type="submission" date="2017-09" db="EMBL/GenBank/DDBJ databases">
        <title>Depth-based differentiation of microbial function through sediment-hosted aquifers and enrichment of novel symbionts in the deep terrestrial subsurface.</title>
        <authorList>
            <person name="Probst A.J."/>
            <person name="Ladd B."/>
            <person name="Jarett J.K."/>
            <person name="Geller-Mcgrath D.E."/>
            <person name="Sieber C.M.K."/>
            <person name="Emerson J.B."/>
            <person name="Anantharaman K."/>
            <person name="Thomas B.C."/>
            <person name="Malmstrom R."/>
            <person name="Stieglmeier M."/>
            <person name="Klingl A."/>
            <person name="Woyke T."/>
            <person name="Ryan C.M."/>
            <person name="Banfield J.F."/>
        </authorList>
    </citation>
    <scope>NUCLEOTIDE SEQUENCE [LARGE SCALE GENOMIC DNA]</scope>
</reference>
<name>A0A2M6WWL4_9BACT</name>
<dbReference type="PANTHER" id="PTHR32294:SF0">
    <property type="entry name" value="DNA POLYMERASE III SUBUNIT ALPHA"/>
    <property type="match status" value="1"/>
</dbReference>
<dbReference type="CDD" id="cd12113">
    <property type="entry name" value="PHP_PolIIIA_DnaE3"/>
    <property type="match status" value="1"/>
</dbReference>
<evidence type="ECO:0000256" key="6">
    <source>
        <dbReference type="ARBA" id="ARBA00022705"/>
    </source>
</evidence>
<gene>
    <name evidence="10" type="ORF">COT77_02780</name>
</gene>
<dbReference type="GO" id="GO:0008408">
    <property type="term" value="F:3'-5' exonuclease activity"/>
    <property type="evidence" value="ECO:0007669"/>
    <property type="project" value="InterPro"/>
</dbReference>
<dbReference type="Proteomes" id="UP000228596">
    <property type="component" value="Unassembled WGS sequence"/>
</dbReference>
<dbReference type="InterPro" id="IPR004365">
    <property type="entry name" value="NA-bd_OB_tRNA"/>
</dbReference>
<dbReference type="InterPro" id="IPR041931">
    <property type="entry name" value="DNA_pol3_alpha_thumb_dom"/>
</dbReference>
<dbReference type="Pfam" id="PF07733">
    <property type="entry name" value="DNA_pol3_alpha"/>
    <property type="match status" value="1"/>
</dbReference>
<evidence type="ECO:0000256" key="1">
    <source>
        <dbReference type="ARBA" id="ARBA00004496"/>
    </source>
</evidence>
<dbReference type="InterPro" id="IPR016195">
    <property type="entry name" value="Pol/histidinol_Pase-like"/>
</dbReference>
<dbReference type="Pfam" id="PF01336">
    <property type="entry name" value="tRNA_anti-codon"/>
    <property type="match status" value="1"/>
</dbReference>
<protein>
    <recommendedName>
        <fullName evidence="3">DNA polymerase III subunit alpha</fullName>
        <ecNumber evidence="2">2.7.7.7</ecNumber>
    </recommendedName>
</protein>
<comment type="subcellular location">
    <subcellularLocation>
        <location evidence="1">Cytoplasm</location>
    </subcellularLocation>
</comment>
<dbReference type="InterPro" id="IPR004013">
    <property type="entry name" value="PHP_dom"/>
</dbReference>
<dbReference type="GO" id="GO:0003676">
    <property type="term" value="F:nucleic acid binding"/>
    <property type="evidence" value="ECO:0007669"/>
    <property type="project" value="InterPro"/>
</dbReference>
<dbReference type="InterPro" id="IPR012340">
    <property type="entry name" value="NA-bd_OB-fold"/>
</dbReference>
<dbReference type="Pfam" id="PF14579">
    <property type="entry name" value="HHH_6"/>
    <property type="match status" value="1"/>
</dbReference>
<dbReference type="PANTHER" id="PTHR32294">
    <property type="entry name" value="DNA POLYMERASE III SUBUNIT ALPHA"/>
    <property type="match status" value="1"/>
</dbReference>
<dbReference type="AlphaFoldDB" id="A0A2M6WWL4"/>
<dbReference type="Gene3D" id="1.10.10.1600">
    <property type="entry name" value="Bacterial DNA polymerase III alpha subunit, thumb domain"/>
    <property type="match status" value="1"/>
</dbReference>